<dbReference type="AlphaFoldDB" id="X6P8U3"/>
<keyword evidence="1 3" id="KW-0853">WD repeat</keyword>
<keyword evidence="2" id="KW-0677">Repeat</keyword>
<dbReference type="InterPro" id="IPR001680">
    <property type="entry name" value="WD40_rpt"/>
</dbReference>
<evidence type="ECO:0000256" key="2">
    <source>
        <dbReference type="ARBA" id="ARBA00022737"/>
    </source>
</evidence>
<dbReference type="Gene3D" id="2.130.10.10">
    <property type="entry name" value="YVTN repeat-like/Quinoprotein amine dehydrogenase"/>
    <property type="match status" value="3"/>
</dbReference>
<accession>X6P8U3</accession>
<reference evidence="4 5" key="1">
    <citation type="journal article" date="2013" name="Curr. Biol.">
        <title>The Genome of the Foraminiferan Reticulomyxa filosa.</title>
        <authorList>
            <person name="Glockner G."/>
            <person name="Hulsmann N."/>
            <person name="Schleicher M."/>
            <person name="Noegel A.A."/>
            <person name="Eichinger L."/>
            <person name="Gallinger C."/>
            <person name="Pawlowski J."/>
            <person name="Sierra R."/>
            <person name="Euteneuer U."/>
            <person name="Pillet L."/>
            <person name="Moustafa A."/>
            <person name="Platzer M."/>
            <person name="Groth M."/>
            <person name="Szafranski K."/>
            <person name="Schliwa M."/>
        </authorList>
    </citation>
    <scope>NUCLEOTIDE SEQUENCE [LARGE SCALE GENOMIC DNA]</scope>
</reference>
<dbReference type="PROSITE" id="PS00678">
    <property type="entry name" value="WD_REPEATS_1"/>
    <property type="match status" value="4"/>
</dbReference>
<proteinExistence type="predicted"/>
<evidence type="ECO:0000313" key="4">
    <source>
        <dbReference type="EMBL" id="ETO34533.1"/>
    </source>
</evidence>
<dbReference type="PANTHER" id="PTHR19879:SF9">
    <property type="entry name" value="TRANSCRIPTION INITIATION FACTOR TFIID SUBUNIT 5"/>
    <property type="match status" value="1"/>
</dbReference>
<evidence type="ECO:0000256" key="1">
    <source>
        <dbReference type="ARBA" id="ARBA00022574"/>
    </source>
</evidence>
<dbReference type="CDD" id="cd00200">
    <property type="entry name" value="WD40"/>
    <property type="match status" value="1"/>
</dbReference>
<feature type="repeat" description="WD" evidence="3">
    <location>
        <begin position="38"/>
        <end position="81"/>
    </location>
</feature>
<evidence type="ECO:0000313" key="5">
    <source>
        <dbReference type="Proteomes" id="UP000023152"/>
    </source>
</evidence>
<feature type="repeat" description="WD" evidence="3">
    <location>
        <begin position="207"/>
        <end position="233"/>
    </location>
</feature>
<gene>
    <name evidence="4" type="ORF">RFI_02564</name>
</gene>
<dbReference type="EMBL" id="ASPP01002482">
    <property type="protein sequence ID" value="ETO34533.1"/>
    <property type="molecule type" value="Genomic_DNA"/>
</dbReference>
<sequence length="373" mass="42333">ISLSEEKKEIAVIISYWARMARIKLGWIPEFDKFITDYTVHNIFVYSIDYSAFDGNQFICNGSDSRMVHVWDMKNKEKIQSFNKHLGSVFCVQFSPYHHYSCRCNIICSSSNDKTIRFWDIKKGRQLQVFEHTGAVYAIDFSPFNSGRYLCSGSSDKTIQLWDVATSKLLHVFNGHTDFVRCVDISPLQSNNNNGNKSNNIGVIGGNGYTICSGSRDKTIRTWDIETTKQLTVFKGHADWIKSIKYGSNELGNIGCANTILSGSDDKSVRLWDIRYGKQIQVFNGHKDYVNAVEYAPLVINNIGISDGSNVICSGSNDNTIRFWDIRSNRQELYIINADDQDRGIICLKFLKLKNNRIGLCYGCGSGYIRIRG</sequence>
<comment type="caution">
    <text evidence="4">The sequence shown here is derived from an EMBL/GenBank/DDBJ whole genome shotgun (WGS) entry which is preliminary data.</text>
</comment>
<dbReference type="SMART" id="SM00320">
    <property type="entry name" value="WD40"/>
    <property type="match status" value="6"/>
</dbReference>
<dbReference type="PROSITE" id="PS50294">
    <property type="entry name" value="WD_REPEATS_REGION"/>
    <property type="match status" value="3"/>
</dbReference>
<name>X6P8U3_RETFI</name>
<feature type="repeat" description="WD" evidence="3">
    <location>
        <begin position="283"/>
        <end position="334"/>
    </location>
</feature>
<dbReference type="Proteomes" id="UP000023152">
    <property type="component" value="Unassembled WGS sequence"/>
</dbReference>
<dbReference type="InterPro" id="IPR036322">
    <property type="entry name" value="WD40_repeat_dom_sf"/>
</dbReference>
<feature type="repeat" description="WD" evidence="3">
    <location>
        <begin position="129"/>
        <end position="172"/>
    </location>
</feature>
<dbReference type="PANTHER" id="PTHR19879">
    <property type="entry name" value="TRANSCRIPTION INITIATION FACTOR TFIID"/>
    <property type="match status" value="1"/>
</dbReference>
<organism evidence="4 5">
    <name type="scientific">Reticulomyxa filosa</name>
    <dbReference type="NCBI Taxonomy" id="46433"/>
    <lineage>
        <taxon>Eukaryota</taxon>
        <taxon>Sar</taxon>
        <taxon>Rhizaria</taxon>
        <taxon>Retaria</taxon>
        <taxon>Foraminifera</taxon>
        <taxon>Monothalamids</taxon>
        <taxon>Reticulomyxidae</taxon>
        <taxon>Reticulomyxa</taxon>
    </lineage>
</organism>
<evidence type="ECO:0000256" key="3">
    <source>
        <dbReference type="PROSITE-ProRule" id="PRU00221"/>
    </source>
</evidence>
<dbReference type="PROSITE" id="PS50082">
    <property type="entry name" value="WD_REPEATS_2"/>
    <property type="match status" value="6"/>
</dbReference>
<dbReference type="InterPro" id="IPR015943">
    <property type="entry name" value="WD40/YVTN_repeat-like_dom_sf"/>
</dbReference>
<feature type="non-terminal residue" evidence="4">
    <location>
        <position position="1"/>
    </location>
</feature>
<dbReference type="InterPro" id="IPR019775">
    <property type="entry name" value="WD40_repeat_CS"/>
</dbReference>
<dbReference type="InterPro" id="IPR020472">
    <property type="entry name" value="WD40_PAC1"/>
</dbReference>
<feature type="repeat" description="WD" evidence="3">
    <location>
        <begin position="234"/>
        <end position="282"/>
    </location>
</feature>
<feature type="repeat" description="WD" evidence="3">
    <location>
        <begin position="82"/>
        <end position="129"/>
    </location>
</feature>
<dbReference type="SUPFAM" id="SSF50978">
    <property type="entry name" value="WD40 repeat-like"/>
    <property type="match status" value="1"/>
</dbReference>
<protein>
    <submittedName>
        <fullName evidence="4">WD-40 repeat protein</fullName>
    </submittedName>
</protein>
<dbReference type="PRINTS" id="PR00320">
    <property type="entry name" value="GPROTEINBRPT"/>
</dbReference>
<dbReference type="OrthoDB" id="308449at2759"/>
<keyword evidence="5" id="KW-1185">Reference proteome</keyword>
<dbReference type="Pfam" id="PF00400">
    <property type="entry name" value="WD40"/>
    <property type="match status" value="5"/>
</dbReference>